<feature type="signal peptide" evidence="1">
    <location>
        <begin position="1"/>
        <end position="20"/>
    </location>
</feature>
<dbReference type="Proteomes" id="UP000321580">
    <property type="component" value="Unassembled WGS sequence"/>
</dbReference>
<dbReference type="GO" id="GO:0008233">
    <property type="term" value="F:peptidase activity"/>
    <property type="evidence" value="ECO:0007669"/>
    <property type="project" value="InterPro"/>
</dbReference>
<proteinExistence type="predicted"/>
<sequence length="276" mass="30896">MCHTRIALLPLMLLTGLFLGSCRQSNPQKDQAPSTAEAVDSVPALSAPKRDSFGLDYVMGKFEPASHPDFTPIDAAYADRNGLYMRKDAYQAFLRMHEAAKAAGHSLVIRSAARNFDYQKGIWERKWTGDRRLSSGENAAEAFPDAKSRALAILKYSSMPGTSRHHWGTDIDLNAFNNDYFEKGEGAELYQWLAAHAAEFGFCQPYTPKGDERPYGYNEEKWHWSYLPVARPLTQLAKEALRDSMISGFKGAEAAPGIQVVSRYVLGINQDCLYER</sequence>
<comment type="caution">
    <text evidence="3">The sequence shown here is derived from an EMBL/GenBank/DDBJ whole genome shotgun (WGS) entry which is preliminary data.</text>
</comment>
<dbReference type="OrthoDB" id="9792074at2"/>
<name>A0A5C6RVK4_9BACT</name>
<evidence type="ECO:0000256" key="1">
    <source>
        <dbReference type="SAM" id="SignalP"/>
    </source>
</evidence>
<dbReference type="RefSeq" id="WP_147166402.1">
    <property type="nucleotide sequence ID" value="NZ_VOOR01000008.1"/>
</dbReference>
<keyword evidence="4" id="KW-1185">Reference proteome</keyword>
<evidence type="ECO:0000313" key="4">
    <source>
        <dbReference type="Proteomes" id="UP000321580"/>
    </source>
</evidence>
<dbReference type="GO" id="GO:0006508">
    <property type="term" value="P:proteolysis"/>
    <property type="evidence" value="ECO:0007669"/>
    <property type="project" value="InterPro"/>
</dbReference>
<dbReference type="InterPro" id="IPR052179">
    <property type="entry name" value="DD-CPase-like"/>
</dbReference>
<dbReference type="Gene3D" id="3.30.1380.10">
    <property type="match status" value="1"/>
</dbReference>
<keyword evidence="1" id="KW-0732">Signal</keyword>
<feature type="chain" id="PRO_5023147966" evidence="1">
    <location>
        <begin position="21"/>
        <end position="276"/>
    </location>
</feature>
<dbReference type="InterPro" id="IPR003709">
    <property type="entry name" value="VanY-like_core_dom"/>
</dbReference>
<evidence type="ECO:0000259" key="2">
    <source>
        <dbReference type="Pfam" id="PF02557"/>
    </source>
</evidence>
<dbReference type="EMBL" id="VOOR01000008">
    <property type="protein sequence ID" value="TXB66233.1"/>
    <property type="molecule type" value="Genomic_DNA"/>
</dbReference>
<dbReference type="PANTHER" id="PTHR34385:SF1">
    <property type="entry name" value="PEPTIDOGLYCAN L-ALANYL-D-GLUTAMATE ENDOPEPTIDASE CWLK"/>
    <property type="match status" value="1"/>
</dbReference>
<dbReference type="InterPro" id="IPR009045">
    <property type="entry name" value="Zn_M74/Hedgehog-like"/>
</dbReference>
<dbReference type="PROSITE" id="PS51257">
    <property type="entry name" value="PROKAR_LIPOPROTEIN"/>
    <property type="match status" value="1"/>
</dbReference>
<gene>
    <name evidence="3" type="ORF">FRY97_05310</name>
</gene>
<organism evidence="3 4">
    <name type="scientific">Phaeodactylibacter luteus</name>
    <dbReference type="NCBI Taxonomy" id="1564516"/>
    <lineage>
        <taxon>Bacteria</taxon>
        <taxon>Pseudomonadati</taxon>
        <taxon>Bacteroidota</taxon>
        <taxon>Saprospiria</taxon>
        <taxon>Saprospirales</taxon>
        <taxon>Haliscomenobacteraceae</taxon>
        <taxon>Phaeodactylibacter</taxon>
    </lineage>
</organism>
<evidence type="ECO:0000313" key="3">
    <source>
        <dbReference type="EMBL" id="TXB66233.1"/>
    </source>
</evidence>
<dbReference type="CDD" id="cd14847">
    <property type="entry name" value="DD-carboxypeptidase_like"/>
    <property type="match status" value="1"/>
</dbReference>
<reference evidence="3 4" key="1">
    <citation type="submission" date="2019-08" db="EMBL/GenBank/DDBJ databases">
        <title>Genome of Phaeodactylibacter luteus.</title>
        <authorList>
            <person name="Bowman J.P."/>
        </authorList>
    </citation>
    <scope>NUCLEOTIDE SEQUENCE [LARGE SCALE GENOMIC DNA]</scope>
    <source>
        <strain evidence="3 4">KCTC 42180</strain>
    </source>
</reference>
<protein>
    <submittedName>
        <fullName evidence="3">M15 family metallopeptidase</fullName>
    </submittedName>
</protein>
<dbReference type="SUPFAM" id="SSF55166">
    <property type="entry name" value="Hedgehog/DD-peptidase"/>
    <property type="match status" value="1"/>
</dbReference>
<dbReference type="AlphaFoldDB" id="A0A5C6RVK4"/>
<dbReference type="PANTHER" id="PTHR34385">
    <property type="entry name" value="D-ALANYL-D-ALANINE CARBOXYPEPTIDASE"/>
    <property type="match status" value="1"/>
</dbReference>
<accession>A0A5C6RVK4</accession>
<feature type="domain" description="D-alanyl-D-alanine carboxypeptidase-like core" evidence="2">
    <location>
        <begin position="84"/>
        <end position="228"/>
    </location>
</feature>
<dbReference type="Pfam" id="PF02557">
    <property type="entry name" value="VanY"/>
    <property type="match status" value="1"/>
</dbReference>